<sequence length="167" mass="19184">MLNSVPHFVILTLLVSFGETFRCFSCTSLVRMECEYIYVFFTTYHFMVNEMSKDCSKEQNACVSYAFGTDSFDSGFEEQRTLKYYIQRDCAIQPREDACNKVAEMLMLLNVTLFDPVRNCHWCNGTSLCNNLAIGDVTSHINLAPYIHSATFKFVLASFIALVHRFL</sequence>
<dbReference type="EMBL" id="GBRD01008240">
    <property type="protein sequence ID" value="JAG57581.1"/>
    <property type="molecule type" value="Transcribed_RNA"/>
</dbReference>
<reference evidence="2" key="1">
    <citation type="journal article" date="2014" name="PLoS ONE">
        <title>Transcriptome-Based Identification of ABC Transporters in the Western Tarnished Plant Bug Lygus hesperus.</title>
        <authorList>
            <person name="Hull J.J."/>
            <person name="Chaney K."/>
            <person name="Geib S.M."/>
            <person name="Fabrick J.A."/>
            <person name="Brent C.S."/>
            <person name="Walsh D."/>
            <person name="Lavine L.C."/>
        </authorList>
    </citation>
    <scope>NUCLEOTIDE SEQUENCE</scope>
</reference>
<reference evidence="3" key="3">
    <citation type="submission" date="2014-09" db="EMBL/GenBank/DDBJ databases">
        <authorList>
            <person name="Magalhaes I.L.F."/>
            <person name="Oliveira U."/>
            <person name="Santos F.R."/>
            <person name="Vidigal T.H.D.A."/>
            <person name="Brescovit A.D."/>
            <person name="Santos A.J."/>
        </authorList>
    </citation>
    <scope>NUCLEOTIDE SEQUENCE</scope>
</reference>
<reference evidence="2" key="2">
    <citation type="submission" date="2014-07" db="EMBL/GenBank/DDBJ databases">
        <authorList>
            <person name="Hull J."/>
        </authorList>
    </citation>
    <scope>NUCLEOTIDE SEQUENCE</scope>
</reference>
<protein>
    <submittedName>
        <fullName evidence="2">Uncharacterized protein</fullName>
    </submittedName>
</protein>
<keyword evidence="1" id="KW-0732">Signal</keyword>
<name>A0A0A9VRK8_LYGHE</name>
<proteinExistence type="predicted"/>
<evidence type="ECO:0000313" key="2">
    <source>
        <dbReference type="EMBL" id="JAF97915.1"/>
    </source>
</evidence>
<gene>
    <name evidence="2" type="ORF">CM83_4737</name>
</gene>
<feature type="chain" id="PRO_5015033526" evidence="1">
    <location>
        <begin position="21"/>
        <end position="167"/>
    </location>
</feature>
<dbReference type="AlphaFoldDB" id="A0A0A9VRK8"/>
<accession>A0A0A9VRK8</accession>
<evidence type="ECO:0000313" key="3">
    <source>
        <dbReference type="EMBL" id="JAG57581.1"/>
    </source>
</evidence>
<dbReference type="EMBL" id="GBHO01045688">
    <property type="protein sequence ID" value="JAF97915.1"/>
    <property type="molecule type" value="Transcribed_RNA"/>
</dbReference>
<organism evidence="2">
    <name type="scientific">Lygus hesperus</name>
    <name type="common">Western plant bug</name>
    <dbReference type="NCBI Taxonomy" id="30085"/>
    <lineage>
        <taxon>Eukaryota</taxon>
        <taxon>Metazoa</taxon>
        <taxon>Ecdysozoa</taxon>
        <taxon>Arthropoda</taxon>
        <taxon>Hexapoda</taxon>
        <taxon>Insecta</taxon>
        <taxon>Pterygota</taxon>
        <taxon>Neoptera</taxon>
        <taxon>Paraneoptera</taxon>
        <taxon>Hemiptera</taxon>
        <taxon>Heteroptera</taxon>
        <taxon>Panheteroptera</taxon>
        <taxon>Cimicomorpha</taxon>
        <taxon>Miridae</taxon>
        <taxon>Mirini</taxon>
        <taxon>Lygus</taxon>
    </lineage>
</organism>
<evidence type="ECO:0000256" key="1">
    <source>
        <dbReference type="SAM" id="SignalP"/>
    </source>
</evidence>
<feature type="signal peptide" evidence="1">
    <location>
        <begin position="1"/>
        <end position="20"/>
    </location>
</feature>